<dbReference type="EMBL" id="UOEP01000047">
    <property type="protein sequence ID" value="VAW15424.1"/>
    <property type="molecule type" value="Genomic_DNA"/>
</dbReference>
<organism evidence="1">
    <name type="scientific">hydrothermal vent metagenome</name>
    <dbReference type="NCBI Taxonomy" id="652676"/>
    <lineage>
        <taxon>unclassified sequences</taxon>
        <taxon>metagenomes</taxon>
        <taxon>ecological metagenomes</taxon>
    </lineage>
</organism>
<name>A0A3B0U3R8_9ZZZZ</name>
<protein>
    <submittedName>
        <fullName evidence="1">Uncharacterized protein</fullName>
    </submittedName>
</protein>
<evidence type="ECO:0000313" key="1">
    <source>
        <dbReference type="EMBL" id="VAW15424.1"/>
    </source>
</evidence>
<gene>
    <name evidence="1" type="ORF">MNBD_BACTEROID01-682</name>
</gene>
<dbReference type="AlphaFoldDB" id="A0A3B0U3R8"/>
<accession>A0A3B0U3R8</accession>
<proteinExistence type="predicted"/>
<reference evidence="1" key="1">
    <citation type="submission" date="2018-06" db="EMBL/GenBank/DDBJ databases">
        <authorList>
            <person name="Zhirakovskaya E."/>
        </authorList>
    </citation>
    <scope>NUCLEOTIDE SEQUENCE</scope>
</reference>
<sequence>MEKVSTKVWRVQLKVPYEIPLKSANRKIKKVNWTFKLVLN</sequence>